<dbReference type="InterPro" id="IPR002931">
    <property type="entry name" value="Transglutaminase-like"/>
</dbReference>
<dbReference type="InterPro" id="IPR013589">
    <property type="entry name" value="Bac_transglu_N"/>
</dbReference>
<comment type="caution">
    <text evidence="2">The sequence shown here is derived from an EMBL/GenBank/DDBJ whole genome shotgun (WGS) entry which is preliminary data.</text>
</comment>
<name>A0A918TPK3_9BACT</name>
<feature type="domain" description="Transglutaminase-like" evidence="1">
    <location>
        <begin position="173"/>
        <end position="238"/>
    </location>
</feature>
<dbReference type="Pfam" id="PF01841">
    <property type="entry name" value="Transglut_core"/>
    <property type="match status" value="1"/>
</dbReference>
<keyword evidence="3" id="KW-1185">Reference proteome</keyword>
<sequence length="282" mass="31877">MNVLHRTTYRYNFPVTFQTHRMVLRPREGHDLQIQSHELTVSPNATLAWTKDVFGNSVTHAFFGDEQANELIIESKLRMTRPPIKALDPSYPHEDSTFPGIVYDPLEQAALTCYLIPTYPEEAQLLNPWLNKLPQALDFTDSYAFILELTQHINREITYRRREEKGTQTPATTVSLGSGSCRDMATLMMETLRHQGIASRFVSGYLDCDATRAAQGSTHAWLEAYLPFRGWLGFDPTAGRACDHRHFVIATSHHPRGVMPISGKFFGAGNAYVGQTVQVEFS</sequence>
<dbReference type="Pfam" id="PF08379">
    <property type="entry name" value="Bact_transglu_N"/>
    <property type="match status" value="1"/>
</dbReference>
<dbReference type="AlphaFoldDB" id="A0A918TPK3"/>
<proteinExistence type="predicted"/>
<dbReference type="Proteomes" id="UP000644507">
    <property type="component" value="Unassembled WGS sequence"/>
</dbReference>
<dbReference type="Gene3D" id="3.10.620.30">
    <property type="match status" value="1"/>
</dbReference>
<dbReference type="PANTHER" id="PTHR33490">
    <property type="entry name" value="BLR5614 PROTEIN-RELATED"/>
    <property type="match status" value="1"/>
</dbReference>
<organism evidence="2 3">
    <name type="scientific">Roseibacillus persicicus</name>
    <dbReference type="NCBI Taxonomy" id="454148"/>
    <lineage>
        <taxon>Bacteria</taxon>
        <taxon>Pseudomonadati</taxon>
        <taxon>Verrucomicrobiota</taxon>
        <taxon>Verrucomicrobiia</taxon>
        <taxon>Verrucomicrobiales</taxon>
        <taxon>Verrucomicrobiaceae</taxon>
        <taxon>Roseibacillus</taxon>
    </lineage>
</organism>
<evidence type="ECO:0000313" key="2">
    <source>
        <dbReference type="EMBL" id="GHC54171.1"/>
    </source>
</evidence>
<reference evidence="2" key="1">
    <citation type="journal article" date="2014" name="Int. J. Syst. Evol. Microbiol.">
        <title>Complete genome sequence of Corynebacterium casei LMG S-19264T (=DSM 44701T), isolated from a smear-ripened cheese.</title>
        <authorList>
            <consortium name="US DOE Joint Genome Institute (JGI-PGF)"/>
            <person name="Walter F."/>
            <person name="Albersmeier A."/>
            <person name="Kalinowski J."/>
            <person name="Ruckert C."/>
        </authorList>
    </citation>
    <scope>NUCLEOTIDE SEQUENCE</scope>
    <source>
        <strain evidence="2">KCTC 12988</strain>
    </source>
</reference>
<dbReference type="SMART" id="SM00460">
    <property type="entry name" value="TGc"/>
    <property type="match status" value="1"/>
</dbReference>
<gene>
    <name evidence="2" type="ORF">GCM10007100_20640</name>
</gene>
<protein>
    <submittedName>
        <fullName evidence="2">Transglutaminase</fullName>
    </submittedName>
</protein>
<reference evidence="2" key="2">
    <citation type="submission" date="2020-09" db="EMBL/GenBank/DDBJ databases">
        <authorList>
            <person name="Sun Q."/>
            <person name="Kim S."/>
        </authorList>
    </citation>
    <scope>NUCLEOTIDE SEQUENCE</scope>
    <source>
        <strain evidence="2">KCTC 12988</strain>
    </source>
</reference>
<dbReference type="SUPFAM" id="SSF54001">
    <property type="entry name" value="Cysteine proteinases"/>
    <property type="match status" value="1"/>
</dbReference>
<accession>A0A918TPK3</accession>
<evidence type="ECO:0000259" key="1">
    <source>
        <dbReference type="SMART" id="SM00460"/>
    </source>
</evidence>
<dbReference type="PANTHER" id="PTHR33490:SF1">
    <property type="entry name" value="SLL1233 PROTEIN"/>
    <property type="match status" value="1"/>
</dbReference>
<dbReference type="EMBL" id="BMXI01000008">
    <property type="protein sequence ID" value="GHC54171.1"/>
    <property type="molecule type" value="Genomic_DNA"/>
</dbReference>
<dbReference type="InterPro" id="IPR038765">
    <property type="entry name" value="Papain-like_cys_pep_sf"/>
</dbReference>
<evidence type="ECO:0000313" key="3">
    <source>
        <dbReference type="Proteomes" id="UP000644507"/>
    </source>
</evidence>